<organism evidence="1">
    <name type="scientific">Physcomitrium patens</name>
    <name type="common">Spreading-leaved earth moss</name>
    <name type="synonym">Physcomitrella patens</name>
    <dbReference type="NCBI Taxonomy" id="3218"/>
    <lineage>
        <taxon>Eukaryota</taxon>
        <taxon>Viridiplantae</taxon>
        <taxon>Streptophyta</taxon>
        <taxon>Embryophyta</taxon>
        <taxon>Bryophyta</taxon>
        <taxon>Bryophytina</taxon>
        <taxon>Bryopsida</taxon>
        <taxon>Funariidae</taxon>
        <taxon>Funariales</taxon>
        <taxon>Funariaceae</taxon>
        <taxon>Physcomitrium</taxon>
    </lineage>
</organism>
<dbReference type="EnsemblPlants" id="Pp3c3_33810V3.1">
    <property type="protein sequence ID" value="PAC:32940375.CDS.1"/>
    <property type="gene ID" value="Pp3c3_33810"/>
</dbReference>
<dbReference type="EMBL" id="ABEU02000003">
    <property type="protein sequence ID" value="PNR58344.1"/>
    <property type="molecule type" value="Genomic_DNA"/>
</dbReference>
<dbReference type="Proteomes" id="UP000006727">
    <property type="component" value="Chromosome 3"/>
</dbReference>
<evidence type="ECO:0000313" key="3">
    <source>
        <dbReference type="EnsemblPlants" id="PAC:32940375.CDS.1"/>
    </source>
</evidence>
<reference evidence="1 4" key="1">
    <citation type="journal article" date="2008" name="Science">
        <title>The Physcomitrella genome reveals evolutionary insights into the conquest of land by plants.</title>
        <authorList>
            <person name="Rensing S."/>
            <person name="Lang D."/>
            <person name="Zimmer A."/>
            <person name="Terry A."/>
            <person name="Salamov A."/>
            <person name="Shapiro H."/>
            <person name="Nishiyama T."/>
            <person name="Perroud P.-F."/>
            <person name="Lindquist E."/>
            <person name="Kamisugi Y."/>
            <person name="Tanahashi T."/>
            <person name="Sakakibara K."/>
            <person name="Fujita T."/>
            <person name="Oishi K."/>
            <person name="Shin-I T."/>
            <person name="Kuroki Y."/>
            <person name="Toyoda A."/>
            <person name="Suzuki Y."/>
            <person name="Hashimoto A."/>
            <person name="Yamaguchi K."/>
            <person name="Sugano A."/>
            <person name="Kohara Y."/>
            <person name="Fujiyama A."/>
            <person name="Anterola A."/>
            <person name="Aoki S."/>
            <person name="Ashton N."/>
            <person name="Barbazuk W.B."/>
            <person name="Barker E."/>
            <person name="Bennetzen J."/>
            <person name="Bezanilla M."/>
            <person name="Blankenship R."/>
            <person name="Cho S.H."/>
            <person name="Dutcher S."/>
            <person name="Estelle M."/>
            <person name="Fawcett J.A."/>
            <person name="Gundlach H."/>
            <person name="Hanada K."/>
            <person name="Heyl A."/>
            <person name="Hicks K.A."/>
            <person name="Hugh J."/>
            <person name="Lohr M."/>
            <person name="Mayer K."/>
            <person name="Melkozernov A."/>
            <person name="Murata T."/>
            <person name="Nelson D."/>
            <person name="Pils B."/>
            <person name="Prigge M."/>
            <person name="Reiss B."/>
            <person name="Renner T."/>
            <person name="Rombauts S."/>
            <person name="Rushton P."/>
            <person name="Sanderfoot A."/>
            <person name="Schween G."/>
            <person name="Shiu S.-H."/>
            <person name="Stueber K."/>
            <person name="Theodoulou F.L."/>
            <person name="Tu H."/>
            <person name="Van de Peer Y."/>
            <person name="Verrier P.J."/>
            <person name="Waters E."/>
            <person name="Wood A."/>
            <person name="Yang L."/>
            <person name="Cove D."/>
            <person name="Cuming A."/>
            <person name="Hasebe M."/>
            <person name="Lucas S."/>
            <person name="Mishler D.B."/>
            <person name="Reski R."/>
            <person name="Grigoriev I."/>
            <person name="Quatrano R.S."/>
            <person name="Boore J.L."/>
        </authorList>
    </citation>
    <scope>NUCLEOTIDE SEQUENCE [LARGE SCALE GENOMIC DNA]</scope>
    <source>
        <strain evidence="3 4">cv. Gransden 2004</strain>
    </source>
</reference>
<reference evidence="3" key="3">
    <citation type="submission" date="2020-12" db="UniProtKB">
        <authorList>
            <consortium name="EnsemblPlants"/>
        </authorList>
    </citation>
    <scope>IDENTIFICATION</scope>
</reference>
<dbReference type="AlphaFoldDB" id="A0A2K1KX26"/>
<proteinExistence type="predicted"/>
<evidence type="ECO:0000313" key="4">
    <source>
        <dbReference type="Proteomes" id="UP000006727"/>
    </source>
</evidence>
<evidence type="ECO:0000313" key="1">
    <source>
        <dbReference type="EMBL" id="PNR58344.1"/>
    </source>
</evidence>
<name>A0A2K1KX26_PHYPA</name>
<accession>A0A2K1KX26</accession>
<reference evidence="1 4" key="2">
    <citation type="journal article" date="2018" name="Plant J.">
        <title>The Physcomitrella patens chromosome-scale assembly reveals moss genome structure and evolution.</title>
        <authorList>
            <person name="Lang D."/>
            <person name="Ullrich K.K."/>
            <person name="Murat F."/>
            <person name="Fuchs J."/>
            <person name="Jenkins J."/>
            <person name="Haas F.B."/>
            <person name="Piednoel M."/>
            <person name="Gundlach H."/>
            <person name="Van Bel M."/>
            <person name="Meyberg R."/>
            <person name="Vives C."/>
            <person name="Morata J."/>
            <person name="Symeonidi A."/>
            <person name="Hiss M."/>
            <person name="Muchero W."/>
            <person name="Kamisugi Y."/>
            <person name="Saleh O."/>
            <person name="Blanc G."/>
            <person name="Decker E.L."/>
            <person name="van Gessel N."/>
            <person name="Grimwood J."/>
            <person name="Hayes R.D."/>
            <person name="Graham S.W."/>
            <person name="Gunter L.E."/>
            <person name="McDaniel S.F."/>
            <person name="Hoernstein S.N.W."/>
            <person name="Larsson A."/>
            <person name="Li F.W."/>
            <person name="Perroud P.F."/>
            <person name="Phillips J."/>
            <person name="Ranjan P."/>
            <person name="Rokshar D.S."/>
            <person name="Rothfels C.J."/>
            <person name="Schneider L."/>
            <person name="Shu S."/>
            <person name="Stevenson D.W."/>
            <person name="Thummler F."/>
            <person name="Tillich M."/>
            <person name="Villarreal Aguilar J.C."/>
            <person name="Widiez T."/>
            <person name="Wong G.K."/>
            <person name="Wymore A."/>
            <person name="Zhang Y."/>
            <person name="Zimmer A.D."/>
            <person name="Quatrano R.S."/>
            <person name="Mayer K.F.X."/>
            <person name="Goodstein D."/>
            <person name="Casacuberta J.M."/>
            <person name="Vandepoele K."/>
            <person name="Reski R."/>
            <person name="Cuming A.C."/>
            <person name="Tuskan G.A."/>
            <person name="Maumus F."/>
            <person name="Salse J."/>
            <person name="Schmutz J."/>
            <person name="Rensing S.A."/>
        </authorList>
    </citation>
    <scope>NUCLEOTIDE SEQUENCE [LARGE SCALE GENOMIC DNA]</scope>
    <source>
        <strain evidence="3 4">cv. Gransden 2004</strain>
    </source>
</reference>
<dbReference type="EnsemblPlants" id="Pp3c3_33710V3.1">
    <property type="protein sequence ID" value="PAC:32940388.CDS.1"/>
    <property type="gene ID" value="Pp3c3_33710"/>
</dbReference>
<dbReference type="Gramene" id="Pp3c3_33810V3.1">
    <property type="protein sequence ID" value="PAC:32940375.CDS.1"/>
    <property type="gene ID" value="Pp3c3_33810"/>
</dbReference>
<dbReference type="InParanoid" id="A0A2K1KX26"/>
<sequence>MRAMFQRQTNEEWFLVVQIGEKVLQQVRVDGGPLRITWKRRGIYLPLTEDND</sequence>
<gene>
    <name evidence="1" type="ORF">PHYPA_005339</name>
    <name evidence="2" type="ORF">PHYPA_005340</name>
</gene>
<protein>
    <submittedName>
        <fullName evidence="1 3">Uncharacterized protein</fullName>
    </submittedName>
</protein>
<evidence type="ECO:0000313" key="2">
    <source>
        <dbReference type="EMBL" id="PNR58345.1"/>
    </source>
</evidence>
<keyword evidence="4" id="KW-1185">Reference proteome</keyword>
<dbReference type="EMBL" id="ABEU02000003">
    <property type="protein sequence ID" value="PNR58345.1"/>
    <property type="molecule type" value="Genomic_DNA"/>
</dbReference>
<dbReference type="Gramene" id="Pp3c3_33710V3.1">
    <property type="protein sequence ID" value="PAC:32940388.CDS.1"/>
    <property type="gene ID" value="Pp3c3_33710"/>
</dbReference>